<dbReference type="EMBL" id="BQKI01000002">
    <property type="protein sequence ID" value="GJM88174.1"/>
    <property type="molecule type" value="Genomic_DNA"/>
</dbReference>
<gene>
    <name evidence="3" type="primary">ga04203</name>
    <name evidence="3" type="ORF">PR202_ga04203</name>
</gene>
<keyword evidence="4" id="KW-1185">Reference proteome</keyword>
<feature type="region of interest" description="Disordered" evidence="1">
    <location>
        <begin position="41"/>
        <end position="68"/>
    </location>
</feature>
<dbReference type="Proteomes" id="UP001054889">
    <property type="component" value="Unassembled WGS sequence"/>
</dbReference>
<dbReference type="AlphaFoldDB" id="A0AAV5BR09"/>
<reference evidence="3" key="1">
    <citation type="journal article" date="2018" name="DNA Res.">
        <title>Multiple hybrid de novo genome assembly of finger millet, an orphan allotetraploid crop.</title>
        <authorList>
            <person name="Hatakeyama M."/>
            <person name="Aluri S."/>
            <person name="Balachadran M.T."/>
            <person name="Sivarajan S.R."/>
            <person name="Patrignani A."/>
            <person name="Gruter S."/>
            <person name="Poveda L."/>
            <person name="Shimizu-Inatsugi R."/>
            <person name="Baeten J."/>
            <person name="Francoijs K.J."/>
            <person name="Nataraja K.N."/>
            <person name="Reddy Y.A.N."/>
            <person name="Phadnis S."/>
            <person name="Ravikumar R.L."/>
            <person name="Schlapbach R."/>
            <person name="Sreeman S.M."/>
            <person name="Shimizu K.K."/>
        </authorList>
    </citation>
    <scope>NUCLEOTIDE SEQUENCE</scope>
</reference>
<protein>
    <recommendedName>
        <fullName evidence="5">Secreted protein</fullName>
    </recommendedName>
</protein>
<sequence length="68" mass="7299">MRSSSIAVILLLTLAGMSYAKLSTSFYSKVLPGRVRRREVSDEVRHCQGEAHGRVPSSASSSTTASSK</sequence>
<accession>A0AAV5BR09</accession>
<proteinExistence type="predicted"/>
<reference evidence="3" key="2">
    <citation type="submission" date="2021-12" db="EMBL/GenBank/DDBJ databases">
        <title>Resequencing data analysis of finger millet.</title>
        <authorList>
            <person name="Hatakeyama M."/>
            <person name="Aluri S."/>
            <person name="Balachadran M.T."/>
            <person name="Sivarajan S.R."/>
            <person name="Poveda L."/>
            <person name="Shimizu-Inatsugi R."/>
            <person name="Schlapbach R."/>
            <person name="Sreeman S.M."/>
            <person name="Shimizu K.K."/>
        </authorList>
    </citation>
    <scope>NUCLEOTIDE SEQUENCE</scope>
</reference>
<feature type="compositionally biased region" description="Basic and acidic residues" evidence="1">
    <location>
        <begin position="41"/>
        <end position="53"/>
    </location>
</feature>
<feature type="signal peptide" evidence="2">
    <location>
        <begin position="1"/>
        <end position="20"/>
    </location>
</feature>
<comment type="caution">
    <text evidence="3">The sequence shown here is derived from an EMBL/GenBank/DDBJ whole genome shotgun (WGS) entry which is preliminary data.</text>
</comment>
<evidence type="ECO:0008006" key="5">
    <source>
        <dbReference type="Google" id="ProtNLM"/>
    </source>
</evidence>
<organism evidence="3 4">
    <name type="scientific">Eleusine coracana subsp. coracana</name>
    <dbReference type="NCBI Taxonomy" id="191504"/>
    <lineage>
        <taxon>Eukaryota</taxon>
        <taxon>Viridiplantae</taxon>
        <taxon>Streptophyta</taxon>
        <taxon>Embryophyta</taxon>
        <taxon>Tracheophyta</taxon>
        <taxon>Spermatophyta</taxon>
        <taxon>Magnoliopsida</taxon>
        <taxon>Liliopsida</taxon>
        <taxon>Poales</taxon>
        <taxon>Poaceae</taxon>
        <taxon>PACMAD clade</taxon>
        <taxon>Chloridoideae</taxon>
        <taxon>Cynodonteae</taxon>
        <taxon>Eleusininae</taxon>
        <taxon>Eleusine</taxon>
    </lineage>
</organism>
<feature type="compositionally biased region" description="Low complexity" evidence="1">
    <location>
        <begin position="57"/>
        <end position="68"/>
    </location>
</feature>
<evidence type="ECO:0000313" key="4">
    <source>
        <dbReference type="Proteomes" id="UP001054889"/>
    </source>
</evidence>
<evidence type="ECO:0000313" key="3">
    <source>
        <dbReference type="EMBL" id="GJM88174.1"/>
    </source>
</evidence>
<evidence type="ECO:0000256" key="2">
    <source>
        <dbReference type="SAM" id="SignalP"/>
    </source>
</evidence>
<keyword evidence="2" id="KW-0732">Signal</keyword>
<evidence type="ECO:0000256" key="1">
    <source>
        <dbReference type="SAM" id="MobiDB-lite"/>
    </source>
</evidence>
<name>A0AAV5BR09_ELECO</name>
<feature type="chain" id="PRO_5043921318" description="Secreted protein" evidence="2">
    <location>
        <begin position="21"/>
        <end position="68"/>
    </location>
</feature>